<evidence type="ECO:0000313" key="12">
    <source>
        <dbReference type="EMBL" id="KAJ8953365.1"/>
    </source>
</evidence>
<dbReference type="InterPro" id="IPR036961">
    <property type="entry name" value="Kinesin_motor_dom_sf"/>
</dbReference>
<evidence type="ECO:0000256" key="4">
    <source>
        <dbReference type="ARBA" id="ARBA00022701"/>
    </source>
</evidence>
<keyword evidence="4" id="KW-0493">Microtubule</keyword>
<comment type="caution">
    <text evidence="10">Lacks conserved residue(s) required for the propagation of feature annotation.</text>
</comment>
<keyword evidence="8" id="KW-0505">Motor protein</keyword>
<dbReference type="PANTHER" id="PTHR47970:SF29">
    <property type="entry name" value="KINESIN FAMILY MEMBER 20B"/>
    <property type="match status" value="1"/>
</dbReference>
<sequence>MGRYQYRPSAMGPPTYEKYGQMQQRLSSESVAEVDELHGIRVSIWVSFAEIYNENIYDLLKPTPTRGHPRPNLKLGNSNGSCYIKDLTSVNVGSGLEAYQVLQYGLHNLNYAATSVNSHSSRSHCIFTMKLVQLSEADDGVFVSTFNFCDLAGSERVKKTMNAGKRLKESNNINTSLLVLGRCISTIRSAQQLKDNRLVPFRESKLTQLFQKLLLV</sequence>
<comment type="caution">
    <text evidence="12">The sequence shown here is derived from an EMBL/GenBank/DDBJ whole genome shotgun (WGS) entry which is preliminary data.</text>
</comment>
<keyword evidence="6" id="KW-0067">ATP-binding</keyword>
<keyword evidence="7" id="KW-0175">Coiled coil</keyword>
<evidence type="ECO:0000256" key="7">
    <source>
        <dbReference type="ARBA" id="ARBA00023054"/>
    </source>
</evidence>
<keyword evidence="3" id="KW-0597">Phosphoprotein</keyword>
<evidence type="ECO:0000256" key="6">
    <source>
        <dbReference type="ARBA" id="ARBA00022840"/>
    </source>
</evidence>
<dbReference type="PROSITE" id="PS50067">
    <property type="entry name" value="KINESIN_MOTOR_2"/>
    <property type="match status" value="1"/>
</dbReference>
<dbReference type="GO" id="GO:0008574">
    <property type="term" value="F:plus-end-directed microtubule motor activity"/>
    <property type="evidence" value="ECO:0007669"/>
    <property type="project" value="TreeGrafter"/>
</dbReference>
<keyword evidence="2" id="KW-0963">Cytoplasm</keyword>
<dbReference type="AlphaFoldDB" id="A0AAV8YNJ9"/>
<evidence type="ECO:0000256" key="2">
    <source>
        <dbReference type="ARBA" id="ARBA00022490"/>
    </source>
</evidence>
<dbReference type="GO" id="GO:0008017">
    <property type="term" value="F:microtubule binding"/>
    <property type="evidence" value="ECO:0007669"/>
    <property type="project" value="InterPro"/>
</dbReference>
<dbReference type="PANTHER" id="PTHR47970">
    <property type="entry name" value="KINESIN-LIKE PROTEIN KIF11"/>
    <property type="match status" value="1"/>
</dbReference>
<dbReference type="PROSITE" id="PS00411">
    <property type="entry name" value="KINESIN_MOTOR_1"/>
    <property type="match status" value="1"/>
</dbReference>
<accession>A0AAV8YNJ9</accession>
<dbReference type="Pfam" id="PF00225">
    <property type="entry name" value="Kinesin"/>
    <property type="match status" value="1"/>
</dbReference>
<dbReference type="EMBL" id="JAPWTK010000056">
    <property type="protein sequence ID" value="KAJ8953365.1"/>
    <property type="molecule type" value="Genomic_DNA"/>
</dbReference>
<dbReference type="InterPro" id="IPR001752">
    <property type="entry name" value="Kinesin_motor_dom"/>
</dbReference>
<dbReference type="SMART" id="SM00129">
    <property type="entry name" value="KISc"/>
    <property type="match status" value="1"/>
</dbReference>
<dbReference type="GO" id="GO:0072686">
    <property type="term" value="C:mitotic spindle"/>
    <property type="evidence" value="ECO:0007669"/>
    <property type="project" value="TreeGrafter"/>
</dbReference>
<dbReference type="InterPro" id="IPR019821">
    <property type="entry name" value="Kinesin_motor_CS"/>
</dbReference>
<evidence type="ECO:0000256" key="8">
    <source>
        <dbReference type="ARBA" id="ARBA00023175"/>
    </source>
</evidence>
<dbReference type="InterPro" id="IPR027417">
    <property type="entry name" value="P-loop_NTPase"/>
</dbReference>
<evidence type="ECO:0000259" key="11">
    <source>
        <dbReference type="PROSITE" id="PS50067"/>
    </source>
</evidence>
<evidence type="ECO:0000256" key="1">
    <source>
        <dbReference type="ARBA" id="ARBA00004186"/>
    </source>
</evidence>
<dbReference type="SUPFAM" id="SSF52540">
    <property type="entry name" value="P-loop containing nucleoside triphosphate hydrolases"/>
    <property type="match status" value="1"/>
</dbReference>
<organism evidence="12 13">
    <name type="scientific">Aromia moschata</name>
    <dbReference type="NCBI Taxonomy" id="1265417"/>
    <lineage>
        <taxon>Eukaryota</taxon>
        <taxon>Metazoa</taxon>
        <taxon>Ecdysozoa</taxon>
        <taxon>Arthropoda</taxon>
        <taxon>Hexapoda</taxon>
        <taxon>Insecta</taxon>
        <taxon>Pterygota</taxon>
        <taxon>Neoptera</taxon>
        <taxon>Endopterygota</taxon>
        <taxon>Coleoptera</taxon>
        <taxon>Polyphaga</taxon>
        <taxon>Cucujiformia</taxon>
        <taxon>Chrysomeloidea</taxon>
        <taxon>Cerambycidae</taxon>
        <taxon>Cerambycinae</taxon>
        <taxon>Callichromatini</taxon>
        <taxon>Aromia</taxon>
    </lineage>
</organism>
<evidence type="ECO:0000256" key="5">
    <source>
        <dbReference type="ARBA" id="ARBA00022741"/>
    </source>
</evidence>
<dbReference type="GO" id="GO:0007018">
    <property type="term" value="P:microtubule-based movement"/>
    <property type="evidence" value="ECO:0007669"/>
    <property type="project" value="InterPro"/>
</dbReference>
<comment type="subcellular location">
    <subcellularLocation>
        <location evidence="1">Cytoplasm</location>
        <location evidence="1">Cytoskeleton</location>
        <location evidence="1">Spindle</location>
    </subcellularLocation>
</comment>
<dbReference type="GO" id="GO:0090307">
    <property type="term" value="P:mitotic spindle assembly"/>
    <property type="evidence" value="ECO:0007669"/>
    <property type="project" value="TreeGrafter"/>
</dbReference>
<gene>
    <name evidence="12" type="ORF">NQ318_023481</name>
</gene>
<dbReference type="PRINTS" id="PR00380">
    <property type="entry name" value="KINESINHEAVY"/>
</dbReference>
<evidence type="ECO:0000313" key="13">
    <source>
        <dbReference type="Proteomes" id="UP001162162"/>
    </source>
</evidence>
<comment type="similarity">
    <text evidence="10">Belongs to the TRAFAC class myosin-kinesin ATPase superfamily. Kinesin family.</text>
</comment>
<evidence type="ECO:0000256" key="3">
    <source>
        <dbReference type="ARBA" id="ARBA00022553"/>
    </source>
</evidence>
<proteinExistence type="inferred from homology"/>
<dbReference type="GO" id="GO:0005876">
    <property type="term" value="C:spindle microtubule"/>
    <property type="evidence" value="ECO:0007669"/>
    <property type="project" value="TreeGrafter"/>
</dbReference>
<dbReference type="Gene3D" id="3.40.850.10">
    <property type="entry name" value="Kinesin motor domain"/>
    <property type="match status" value="1"/>
</dbReference>
<protein>
    <recommendedName>
        <fullName evidence="11">Kinesin motor domain-containing protein</fullName>
    </recommendedName>
</protein>
<dbReference type="GO" id="GO:0051231">
    <property type="term" value="P:spindle elongation"/>
    <property type="evidence" value="ECO:0007669"/>
    <property type="project" value="TreeGrafter"/>
</dbReference>
<name>A0AAV8YNJ9_9CUCU</name>
<dbReference type="GO" id="GO:0005524">
    <property type="term" value="F:ATP binding"/>
    <property type="evidence" value="ECO:0007669"/>
    <property type="project" value="UniProtKB-KW"/>
</dbReference>
<dbReference type="Proteomes" id="UP001162162">
    <property type="component" value="Unassembled WGS sequence"/>
</dbReference>
<dbReference type="GO" id="GO:0005634">
    <property type="term" value="C:nucleus"/>
    <property type="evidence" value="ECO:0007669"/>
    <property type="project" value="TreeGrafter"/>
</dbReference>
<evidence type="ECO:0000256" key="9">
    <source>
        <dbReference type="ARBA" id="ARBA00023212"/>
    </source>
</evidence>
<keyword evidence="13" id="KW-1185">Reference proteome</keyword>
<keyword evidence="9" id="KW-0206">Cytoskeleton</keyword>
<reference evidence="12" key="1">
    <citation type="journal article" date="2023" name="Insect Mol. Biol.">
        <title>Genome sequencing provides insights into the evolution of gene families encoding plant cell wall-degrading enzymes in longhorned beetles.</title>
        <authorList>
            <person name="Shin N.R."/>
            <person name="Okamura Y."/>
            <person name="Kirsch R."/>
            <person name="Pauchet Y."/>
        </authorList>
    </citation>
    <scope>NUCLEOTIDE SEQUENCE</scope>
    <source>
        <strain evidence="12">AMC_N1</strain>
    </source>
</reference>
<keyword evidence="5" id="KW-0547">Nucleotide-binding</keyword>
<feature type="domain" description="Kinesin motor" evidence="11">
    <location>
        <begin position="1"/>
        <end position="216"/>
    </location>
</feature>
<evidence type="ECO:0000256" key="10">
    <source>
        <dbReference type="PROSITE-ProRule" id="PRU00283"/>
    </source>
</evidence>
<dbReference type="InterPro" id="IPR047149">
    <property type="entry name" value="KIF11-like"/>
</dbReference>